<comment type="caution">
    <text evidence="2">The sequence shown here is derived from an EMBL/GenBank/DDBJ whole genome shotgun (WGS) entry which is preliminary data.</text>
</comment>
<evidence type="ECO:0000256" key="1">
    <source>
        <dbReference type="SAM" id="MobiDB-lite"/>
    </source>
</evidence>
<reference evidence="2 3" key="1">
    <citation type="submission" date="2024-09" db="EMBL/GenBank/DDBJ databases">
        <title>Chromosome-scale assembly of Riccia fluitans.</title>
        <authorList>
            <person name="Paukszto L."/>
            <person name="Sawicki J."/>
            <person name="Karawczyk K."/>
            <person name="Piernik-Szablinska J."/>
            <person name="Szczecinska M."/>
            <person name="Mazdziarz M."/>
        </authorList>
    </citation>
    <scope>NUCLEOTIDE SEQUENCE [LARGE SCALE GENOMIC DNA]</scope>
    <source>
        <strain evidence="2">Rf_01</strain>
        <tissue evidence="2">Aerial parts of the thallus</tissue>
    </source>
</reference>
<dbReference type="EMBL" id="JBHFFA010000003">
    <property type="protein sequence ID" value="KAL2633935.1"/>
    <property type="molecule type" value="Genomic_DNA"/>
</dbReference>
<proteinExistence type="predicted"/>
<accession>A0ABD1YT40</accession>
<feature type="region of interest" description="Disordered" evidence="1">
    <location>
        <begin position="1"/>
        <end position="111"/>
    </location>
</feature>
<dbReference type="Proteomes" id="UP001605036">
    <property type="component" value="Unassembled WGS sequence"/>
</dbReference>
<dbReference type="AlphaFoldDB" id="A0ABD1YT40"/>
<keyword evidence="3" id="KW-1185">Reference proteome</keyword>
<protein>
    <recommendedName>
        <fullName evidence="4">RBPJ-interacting and tubulin-associated protein 1</fullName>
    </recommendedName>
</protein>
<feature type="compositionally biased region" description="Polar residues" evidence="1">
    <location>
        <begin position="48"/>
        <end position="61"/>
    </location>
</feature>
<gene>
    <name evidence="2" type="ORF">R1flu_005414</name>
</gene>
<evidence type="ECO:0008006" key="4">
    <source>
        <dbReference type="Google" id="ProtNLM"/>
    </source>
</evidence>
<sequence length="111" mass="12216">MSSKEAPYATLHDLPRYQEREKVGSAPWEKDQTPAPSSRGPHYEPSFYPSSKTAPFATNDNLPMPRQTRKPVTTAPWDRDDGHSSAKIRGGNAASGKTAPFATEYNNGQPK</sequence>
<organism evidence="2 3">
    <name type="scientific">Riccia fluitans</name>
    <dbReference type="NCBI Taxonomy" id="41844"/>
    <lineage>
        <taxon>Eukaryota</taxon>
        <taxon>Viridiplantae</taxon>
        <taxon>Streptophyta</taxon>
        <taxon>Embryophyta</taxon>
        <taxon>Marchantiophyta</taxon>
        <taxon>Marchantiopsida</taxon>
        <taxon>Marchantiidae</taxon>
        <taxon>Marchantiales</taxon>
        <taxon>Ricciaceae</taxon>
        <taxon>Riccia</taxon>
    </lineage>
</organism>
<name>A0ABD1YT40_9MARC</name>
<evidence type="ECO:0000313" key="3">
    <source>
        <dbReference type="Proteomes" id="UP001605036"/>
    </source>
</evidence>
<evidence type="ECO:0000313" key="2">
    <source>
        <dbReference type="EMBL" id="KAL2633935.1"/>
    </source>
</evidence>
<feature type="compositionally biased region" description="Basic and acidic residues" evidence="1">
    <location>
        <begin position="13"/>
        <end position="32"/>
    </location>
</feature>